<dbReference type="AlphaFoldDB" id="A0A9W9YHP4"/>
<protein>
    <submittedName>
        <fullName evidence="1">Uncharacterized protein</fullName>
    </submittedName>
</protein>
<dbReference type="Proteomes" id="UP001163046">
    <property type="component" value="Unassembled WGS sequence"/>
</dbReference>
<dbReference type="EMBL" id="MU827384">
    <property type="protein sequence ID" value="KAJ7350171.1"/>
    <property type="molecule type" value="Genomic_DNA"/>
</dbReference>
<feature type="non-terminal residue" evidence="1">
    <location>
        <position position="79"/>
    </location>
</feature>
<accession>A0A9W9YHP4</accession>
<proteinExistence type="predicted"/>
<gene>
    <name evidence="1" type="ORF">OS493_038043</name>
</gene>
<evidence type="ECO:0000313" key="2">
    <source>
        <dbReference type="Proteomes" id="UP001163046"/>
    </source>
</evidence>
<organism evidence="1 2">
    <name type="scientific">Desmophyllum pertusum</name>
    <dbReference type="NCBI Taxonomy" id="174260"/>
    <lineage>
        <taxon>Eukaryota</taxon>
        <taxon>Metazoa</taxon>
        <taxon>Cnidaria</taxon>
        <taxon>Anthozoa</taxon>
        <taxon>Hexacorallia</taxon>
        <taxon>Scleractinia</taxon>
        <taxon>Caryophylliina</taxon>
        <taxon>Caryophylliidae</taxon>
        <taxon>Desmophyllum</taxon>
    </lineage>
</organism>
<keyword evidence="2" id="KW-1185">Reference proteome</keyword>
<dbReference type="OrthoDB" id="5986179at2759"/>
<reference evidence="1" key="1">
    <citation type="submission" date="2023-01" db="EMBL/GenBank/DDBJ databases">
        <title>Genome assembly of the deep-sea coral Lophelia pertusa.</title>
        <authorList>
            <person name="Herrera S."/>
            <person name="Cordes E."/>
        </authorList>
    </citation>
    <scope>NUCLEOTIDE SEQUENCE</scope>
    <source>
        <strain evidence="1">USNM1676648</strain>
        <tissue evidence="1">Polyp</tissue>
    </source>
</reference>
<comment type="caution">
    <text evidence="1">The sequence shown here is derived from an EMBL/GenBank/DDBJ whole genome shotgun (WGS) entry which is preliminary data.</text>
</comment>
<sequence length="79" mass="8947">MEVSQIAVERGIKTRLELVAFANVQKREGKTDLAEFIANHGGKAVEEALSIGWEFQESEENLRRSILSRMDLLVEAMEK</sequence>
<evidence type="ECO:0000313" key="1">
    <source>
        <dbReference type="EMBL" id="KAJ7350171.1"/>
    </source>
</evidence>
<name>A0A9W9YHP4_9CNID</name>